<dbReference type="Proteomes" id="UP001206128">
    <property type="component" value="Unassembled WGS sequence"/>
</dbReference>
<gene>
    <name evidence="3" type="ORF">LX83_004962</name>
</gene>
<feature type="coiled-coil region" evidence="1">
    <location>
        <begin position="788"/>
        <end position="859"/>
    </location>
</feature>
<dbReference type="Gene3D" id="3.40.50.300">
    <property type="entry name" value="P-loop containing nucleotide triphosphate hydrolases"/>
    <property type="match status" value="2"/>
</dbReference>
<dbReference type="PANTHER" id="PTHR45615:SF66">
    <property type="entry name" value="CARD DOMAIN-CONTAINING PROTEIN"/>
    <property type="match status" value="1"/>
</dbReference>
<feature type="region of interest" description="Disordered" evidence="2">
    <location>
        <begin position="497"/>
        <end position="522"/>
    </location>
</feature>
<evidence type="ECO:0000313" key="4">
    <source>
        <dbReference type="Proteomes" id="UP001206128"/>
    </source>
</evidence>
<dbReference type="NCBIfam" id="TIGR02680">
    <property type="entry name" value="TIGR02680 family protein"/>
    <property type="match status" value="1"/>
</dbReference>
<accession>A0AAE3GLC8</accession>
<feature type="coiled-coil region" evidence="1">
    <location>
        <begin position="962"/>
        <end position="1031"/>
    </location>
</feature>
<dbReference type="InterPro" id="IPR027417">
    <property type="entry name" value="P-loop_NTPase"/>
</dbReference>
<dbReference type="RefSeq" id="WP_253775590.1">
    <property type="nucleotide sequence ID" value="NZ_JAMTCK010000012.1"/>
</dbReference>
<keyword evidence="4" id="KW-1185">Reference proteome</keyword>
<sequence length="1383" mass="149481">MSPEPTQSRHSTGGRRWRLHRGGIVNIWQYAEQEFDFSGGRVIFQGTNGSGKSRTLELLFPLCLDGELRYLGSKGAGTVSIRRLMLDDYDAGPNRVGYTWVELVRSTGSGEEYLTCGLGLKASKSSQQITDSWRFITPARVGRQFRLVGADEVPLGRIHLRDEIGADCLYEEAAFRAKIAETVYGMPAGRYGDLLHLQRTLRNPDVGLKVLDGQLEQILSDALPPLDPGMVEHIATSFDDLESIRENITRLSDADQALGKFLSTYSDYALRGLRSAAEQWESAEGGVRARQRETRTLAGQLAEAQRRRAEADQRHAELEAAEQTTDEQINGLKQAPAYRDLQDLRGQEAVVAAERAAASTALEAAARQRAQENSAAEGVLRLHRRLAQDLAAAAADCAEPLRRRLVQAGLDTGLCPELPVLAEATAGAVEDRVRVGPDPEAEPVAVTRVIPPVVDGEELGKALDVAAEAADAAVAVVRQRAALVLNLHQQASDLDAQQQRLDGQRRSAQDAQQAATEAAARREAAAKDLGAAARDWLRRVTQWRDAVAAEGSTVELELPAVDELVADPGAARALAGQARQAITPLLNQAREAEHGLARRRAEIQQRIDAHQAELAGLRAGGEREPEPPRYATQPRDPAGGAPFYRLVDFHPDLTTVQRADLEAAIQASGLLNAWVSATGEVRADARGEVFATVHGPALADGGLAEVLVPATDADCPVPADVVAALLARISTTTSADSADSAGLAVSPTGHWRAGALAGAWSKPAAEFIGAGAREAARRQRISLLDEELRALRSELAGAGGELAEARERVSAWERRIEEFPGDGELIAGHGRLQATEEAAERALHQALALREQAEAAQGRWEAARGELARHAGAAGLSSPTTEALRQARQATQDAQHSAERLAEALRRQCRNTLNDLVTAGHTHQAAIADRTTAEREAEARCRSYVAGAARLAELSKAVGGEAKQVADTLRELEQGRGRLREELRQVRERVADLREQAAKLDALLGTARDALAGAEANHERAKEAFRQAAAAPGIVAAAFPALETLPDTDDLAAVRAAIAEAGNRRGAVESNVLAKLQALQTSLSGSHDITAEHHAGLLTVTVTGEDGPRPVAVAARQVSAKLAEQRGFLDERYQDIFADYLIRDVAESLREQIAVAEDLSRRMNEVLARARSSQGVHVKLTWKTSAALDEDTRQALELVRMPFGERTPEQDALLRRMFTERIELERGSASGGYAEILARALDYRSWYEFKVTVADTGPDGRSRERRLRQLSSGETRLVSYVTLFAAAASFYDAVGDGAAGFDPLRLVLLDEAFERLDDPTIQRMLGLLVDLDMDWVITWPSGWGVSEKIPRMHIYDVLRPRAGGGVACTQTTWDGAGLDRVDP</sequence>
<protein>
    <submittedName>
        <fullName evidence="3">TIGR02680 family protein</fullName>
    </submittedName>
</protein>
<dbReference type="PANTHER" id="PTHR45615">
    <property type="entry name" value="MYOSIN HEAVY CHAIN, NON-MUSCLE"/>
    <property type="match status" value="1"/>
</dbReference>
<feature type="region of interest" description="Disordered" evidence="2">
    <location>
        <begin position="615"/>
        <end position="638"/>
    </location>
</feature>
<keyword evidence="1" id="KW-0175">Coiled coil</keyword>
<comment type="caution">
    <text evidence="3">The sequence shown here is derived from an EMBL/GenBank/DDBJ whole genome shotgun (WGS) entry which is preliminary data.</text>
</comment>
<dbReference type="EMBL" id="JAMTCK010000012">
    <property type="protein sequence ID" value="MCP2168088.1"/>
    <property type="molecule type" value="Genomic_DNA"/>
</dbReference>
<dbReference type="InterPro" id="IPR013496">
    <property type="entry name" value="CHP02680"/>
</dbReference>
<evidence type="ECO:0000256" key="2">
    <source>
        <dbReference type="SAM" id="MobiDB-lite"/>
    </source>
</evidence>
<organism evidence="3 4">
    <name type="scientific">Goodfellowiella coeruleoviolacea</name>
    <dbReference type="NCBI Taxonomy" id="334858"/>
    <lineage>
        <taxon>Bacteria</taxon>
        <taxon>Bacillati</taxon>
        <taxon>Actinomycetota</taxon>
        <taxon>Actinomycetes</taxon>
        <taxon>Pseudonocardiales</taxon>
        <taxon>Pseudonocardiaceae</taxon>
        <taxon>Goodfellowiella</taxon>
    </lineage>
</organism>
<feature type="region of interest" description="Disordered" evidence="2">
    <location>
        <begin position="871"/>
        <end position="899"/>
    </location>
</feature>
<feature type="compositionally biased region" description="Low complexity" evidence="2">
    <location>
        <begin position="509"/>
        <end position="518"/>
    </location>
</feature>
<dbReference type="SUPFAM" id="SSF52540">
    <property type="entry name" value="P-loop containing nucleoside triphosphate hydrolases"/>
    <property type="match status" value="1"/>
</dbReference>
<name>A0AAE3GLC8_9PSEU</name>
<proteinExistence type="predicted"/>
<reference evidence="3" key="1">
    <citation type="submission" date="2022-06" db="EMBL/GenBank/DDBJ databases">
        <title>Genomic Encyclopedia of Archaeal and Bacterial Type Strains, Phase II (KMG-II): from individual species to whole genera.</title>
        <authorList>
            <person name="Goeker M."/>
        </authorList>
    </citation>
    <scope>NUCLEOTIDE SEQUENCE</scope>
    <source>
        <strain evidence="3">DSM 43935</strain>
    </source>
</reference>
<dbReference type="Pfam" id="PF13558">
    <property type="entry name" value="SbcC_Walker_B"/>
    <property type="match status" value="1"/>
</dbReference>
<evidence type="ECO:0000256" key="1">
    <source>
        <dbReference type="SAM" id="Coils"/>
    </source>
</evidence>
<evidence type="ECO:0000313" key="3">
    <source>
        <dbReference type="EMBL" id="MCP2168088.1"/>
    </source>
</evidence>
<feature type="compositionally biased region" description="Polar residues" evidence="2">
    <location>
        <begin position="877"/>
        <end position="895"/>
    </location>
</feature>